<dbReference type="Proteomes" id="UP000093928">
    <property type="component" value="Unassembled WGS sequence"/>
</dbReference>
<evidence type="ECO:0000259" key="1">
    <source>
        <dbReference type="Pfam" id="PF12680"/>
    </source>
</evidence>
<gene>
    <name evidence="2" type="ORF">A5634_19220</name>
</gene>
<dbReference type="EMBL" id="LZLS01000064">
    <property type="protein sequence ID" value="OBK28941.1"/>
    <property type="molecule type" value="Genomic_DNA"/>
</dbReference>
<feature type="domain" description="SnoaL-like" evidence="1">
    <location>
        <begin position="11"/>
        <end position="116"/>
    </location>
</feature>
<reference evidence="2 3" key="1">
    <citation type="submission" date="2016-06" db="EMBL/GenBank/DDBJ databases">
        <authorList>
            <person name="Kjaerup R.B."/>
            <person name="Dalgaard T.S."/>
            <person name="Juul-Madsen H.R."/>
        </authorList>
    </citation>
    <scope>NUCLEOTIDE SEQUENCE [LARGE SCALE GENOMIC DNA]</scope>
    <source>
        <strain evidence="2 3">1165133.8</strain>
    </source>
</reference>
<dbReference type="Gene3D" id="3.10.450.50">
    <property type="match status" value="1"/>
</dbReference>
<dbReference type="RefSeq" id="WP_065143282.1">
    <property type="nucleotide sequence ID" value="NZ_LZLS01000064.1"/>
</dbReference>
<evidence type="ECO:0000313" key="3">
    <source>
        <dbReference type="Proteomes" id="UP000093928"/>
    </source>
</evidence>
<name>A0A1A3P436_MYCAS</name>
<dbReference type="AlphaFoldDB" id="A0A1A3P436"/>
<organism evidence="2 3">
    <name type="scientific">Mycobacterium asiaticum</name>
    <dbReference type="NCBI Taxonomy" id="1790"/>
    <lineage>
        <taxon>Bacteria</taxon>
        <taxon>Bacillati</taxon>
        <taxon>Actinomycetota</taxon>
        <taxon>Actinomycetes</taxon>
        <taxon>Mycobacteriales</taxon>
        <taxon>Mycobacteriaceae</taxon>
        <taxon>Mycobacterium</taxon>
    </lineage>
</organism>
<accession>A0A1A3P436</accession>
<evidence type="ECO:0000313" key="2">
    <source>
        <dbReference type="EMBL" id="OBK28941.1"/>
    </source>
</evidence>
<proteinExistence type="predicted"/>
<sequence>MLQTNDSRTAVETFVRAFGEGRLDDVLALLHADFVIHAAGGVPYSGDYFGAVGFSELIGKMMPLLDLVPSPEMRYIVDGDKVVLYYRLTFTARASGENVAMNLAEVFSVRDGLIVELDVFYKDPGAVAALL</sequence>
<dbReference type="Pfam" id="PF12680">
    <property type="entry name" value="SnoaL_2"/>
    <property type="match status" value="1"/>
</dbReference>
<dbReference type="OrthoDB" id="3574881at2"/>
<comment type="caution">
    <text evidence="2">The sequence shown here is derived from an EMBL/GenBank/DDBJ whole genome shotgun (WGS) entry which is preliminary data.</text>
</comment>
<dbReference type="SUPFAM" id="SSF54427">
    <property type="entry name" value="NTF2-like"/>
    <property type="match status" value="1"/>
</dbReference>
<dbReference type="InterPro" id="IPR032710">
    <property type="entry name" value="NTF2-like_dom_sf"/>
</dbReference>
<dbReference type="InterPro" id="IPR037401">
    <property type="entry name" value="SnoaL-like"/>
</dbReference>
<protein>
    <recommendedName>
        <fullName evidence="1">SnoaL-like domain-containing protein</fullName>
    </recommendedName>
</protein>